<accession>A0A518B220</accession>
<dbReference type="Proteomes" id="UP000317093">
    <property type="component" value="Chromosome"/>
</dbReference>
<evidence type="ECO:0000313" key="4">
    <source>
        <dbReference type="Proteomes" id="UP000317093"/>
    </source>
</evidence>
<dbReference type="Pfam" id="PF12728">
    <property type="entry name" value="HTH_17"/>
    <property type="match status" value="1"/>
</dbReference>
<dbReference type="RefSeq" id="WP_145257675.1">
    <property type="nucleotide sequence ID" value="NZ_CP036279.1"/>
</dbReference>
<dbReference type="EMBL" id="CP036279">
    <property type="protein sequence ID" value="QDU61031.1"/>
    <property type="molecule type" value="Genomic_DNA"/>
</dbReference>
<dbReference type="AlphaFoldDB" id="A0A518B220"/>
<sequence>MDATRDGMSHLSAMNPPTRTGERTTLQQSTLPAGTVESDAPPELPETIKRYLSPAEFAKLFRLSLSTVRRRIKDGSLPAIQPGGKRKHWRIDVVQFRSSVNSVEPVNDQHQQSIETKQPTPRSGDGAKPIPGPPARWMTSRSMHLED</sequence>
<feature type="domain" description="Helix-turn-helix" evidence="2">
    <location>
        <begin position="51"/>
        <end position="94"/>
    </location>
</feature>
<gene>
    <name evidence="3" type="ORF">Pan216_18840</name>
</gene>
<dbReference type="OrthoDB" id="291784at2"/>
<dbReference type="InterPro" id="IPR010093">
    <property type="entry name" value="SinI_DNA-bd"/>
</dbReference>
<feature type="region of interest" description="Disordered" evidence="1">
    <location>
        <begin position="100"/>
        <end position="147"/>
    </location>
</feature>
<evidence type="ECO:0000313" key="3">
    <source>
        <dbReference type="EMBL" id="QDU61031.1"/>
    </source>
</evidence>
<feature type="region of interest" description="Disordered" evidence="1">
    <location>
        <begin position="1"/>
        <end position="42"/>
    </location>
</feature>
<proteinExistence type="predicted"/>
<dbReference type="KEGG" id="knv:Pan216_18840"/>
<dbReference type="GO" id="GO:0003677">
    <property type="term" value="F:DNA binding"/>
    <property type="evidence" value="ECO:0007669"/>
    <property type="project" value="InterPro"/>
</dbReference>
<protein>
    <submittedName>
        <fullName evidence="3">Helix-turn-helix domain protein</fullName>
    </submittedName>
</protein>
<keyword evidence="4" id="KW-1185">Reference proteome</keyword>
<feature type="compositionally biased region" description="Polar residues" evidence="1">
    <location>
        <begin position="15"/>
        <end position="32"/>
    </location>
</feature>
<evidence type="ECO:0000256" key="1">
    <source>
        <dbReference type="SAM" id="MobiDB-lite"/>
    </source>
</evidence>
<feature type="compositionally biased region" description="Polar residues" evidence="1">
    <location>
        <begin position="100"/>
        <end position="121"/>
    </location>
</feature>
<dbReference type="NCBIfam" id="TIGR01764">
    <property type="entry name" value="excise"/>
    <property type="match status" value="1"/>
</dbReference>
<name>A0A518B220_9BACT</name>
<dbReference type="InterPro" id="IPR041657">
    <property type="entry name" value="HTH_17"/>
</dbReference>
<evidence type="ECO:0000259" key="2">
    <source>
        <dbReference type="Pfam" id="PF12728"/>
    </source>
</evidence>
<organism evidence="3 4">
    <name type="scientific">Kolteria novifilia</name>
    <dbReference type="NCBI Taxonomy" id="2527975"/>
    <lineage>
        <taxon>Bacteria</taxon>
        <taxon>Pseudomonadati</taxon>
        <taxon>Planctomycetota</taxon>
        <taxon>Planctomycetia</taxon>
        <taxon>Kolteriales</taxon>
        <taxon>Kolteriaceae</taxon>
        <taxon>Kolteria</taxon>
    </lineage>
</organism>
<reference evidence="3 4" key="1">
    <citation type="submission" date="2019-02" db="EMBL/GenBank/DDBJ databases">
        <title>Deep-cultivation of Planctomycetes and their phenomic and genomic characterization uncovers novel biology.</title>
        <authorList>
            <person name="Wiegand S."/>
            <person name="Jogler M."/>
            <person name="Boedeker C."/>
            <person name="Pinto D."/>
            <person name="Vollmers J."/>
            <person name="Rivas-Marin E."/>
            <person name="Kohn T."/>
            <person name="Peeters S.H."/>
            <person name="Heuer A."/>
            <person name="Rast P."/>
            <person name="Oberbeckmann S."/>
            <person name="Bunk B."/>
            <person name="Jeske O."/>
            <person name="Meyerdierks A."/>
            <person name="Storesund J.E."/>
            <person name="Kallscheuer N."/>
            <person name="Luecker S."/>
            <person name="Lage O.M."/>
            <person name="Pohl T."/>
            <person name="Merkel B.J."/>
            <person name="Hornburger P."/>
            <person name="Mueller R.-W."/>
            <person name="Bruemmer F."/>
            <person name="Labrenz M."/>
            <person name="Spormann A.M."/>
            <person name="Op den Camp H."/>
            <person name="Overmann J."/>
            <person name="Amann R."/>
            <person name="Jetten M.S.M."/>
            <person name="Mascher T."/>
            <person name="Medema M.H."/>
            <person name="Devos D.P."/>
            <person name="Kaster A.-K."/>
            <person name="Ovreas L."/>
            <person name="Rohde M."/>
            <person name="Galperin M.Y."/>
            <person name="Jogler C."/>
        </authorList>
    </citation>
    <scope>NUCLEOTIDE SEQUENCE [LARGE SCALE GENOMIC DNA]</scope>
    <source>
        <strain evidence="3 4">Pan216</strain>
    </source>
</reference>